<dbReference type="Proteomes" id="UP000540423">
    <property type="component" value="Unassembled WGS sequence"/>
</dbReference>
<organism evidence="2 3">
    <name type="scientific">Streptomyces candidus</name>
    <dbReference type="NCBI Taxonomy" id="67283"/>
    <lineage>
        <taxon>Bacteria</taxon>
        <taxon>Bacillati</taxon>
        <taxon>Actinomycetota</taxon>
        <taxon>Actinomycetes</taxon>
        <taxon>Kitasatosporales</taxon>
        <taxon>Streptomycetaceae</taxon>
        <taxon>Streptomyces</taxon>
    </lineage>
</organism>
<keyword evidence="1" id="KW-1133">Transmembrane helix</keyword>
<feature type="transmembrane region" description="Helical" evidence="1">
    <location>
        <begin position="20"/>
        <end position="42"/>
    </location>
</feature>
<name>A0A7X0LS87_9ACTN</name>
<accession>A0A7X0LS87</accession>
<comment type="caution">
    <text evidence="2">The sequence shown here is derived from an EMBL/GenBank/DDBJ whole genome shotgun (WGS) entry which is preliminary data.</text>
</comment>
<keyword evidence="1" id="KW-0472">Membrane</keyword>
<dbReference type="RefSeq" id="WP_185034098.1">
    <property type="nucleotide sequence ID" value="NZ_BNBN01000003.1"/>
</dbReference>
<dbReference type="EMBL" id="JACHEM010000012">
    <property type="protein sequence ID" value="MBB6438194.1"/>
    <property type="molecule type" value="Genomic_DNA"/>
</dbReference>
<evidence type="ECO:0000313" key="2">
    <source>
        <dbReference type="EMBL" id="MBB6438194.1"/>
    </source>
</evidence>
<sequence>MSPAHSATLAARTPLAELPPAALVLLALFFAVAVLSAAARYLRPASKASGD</sequence>
<keyword evidence="3" id="KW-1185">Reference proteome</keyword>
<protein>
    <submittedName>
        <fullName evidence="2">Uncharacterized protein</fullName>
    </submittedName>
</protein>
<keyword evidence="1" id="KW-0812">Transmembrane</keyword>
<proteinExistence type="predicted"/>
<reference evidence="2 3" key="1">
    <citation type="submission" date="2020-08" db="EMBL/GenBank/DDBJ databases">
        <title>Genomic Encyclopedia of Type Strains, Phase IV (KMG-IV): sequencing the most valuable type-strain genomes for metagenomic binning, comparative biology and taxonomic classification.</title>
        <authorList>
            <person name="Goeker M."/>
        </authorList>
    </citation>
    <scope>NUCLEOTIDE SEQUENCE [LARGE SCALE GENOMIC DNA]</scope>
    <source>
        <strain evidence="2 3">DSM 40141</strain>
    </source>
</reference>
<evidence type="ECO:0000313" key="3">
    <source>
        <dbReference type="Proteomes" id="UP000540423"/>
    </source>
</evidence>
<gene>
    <name evidence="2" type="ORF">HNQ79_004698</name>
</gene>
<evidence type="ECO:0000256" key="1">
    <source>
        <dbReference type="SAM" id="Phobius"/>
    </source>
</evidence>
<dbReference type="AlphaFoldDB" id="A0A7X0LS87"/>